<reference evidence="2 3" key="1">
    <citation type="submission" date="2023-07" db="EMBL/GenBank/DDBJ databases">
        <title>Genomic Encyclopedia of Type Strains, Phase IV (KMG-IV): sequencing the most valuable type-strain genomes for metagenomic binning, comparative biology and taxonomic classification.</title>
        <authorList>
            <person name="Goeker M."/>
        </authorList>
    </citation>
    <scope>NUCLEOTIDE SEQUENCE [LARGE SCALE GENOMIC DNA]</scope>
    <source>
        <strain evidence="2 3">DSM 1277</strain>
    </source>
</reference>
<dbReference type="PANTHER" id="PTHR47515:SF1">
    <property type="entry name" value="BLR2054 PROTEIN"/>
    <property type="match status" value="1"/>
</dbReference>
<protein>
    <submittedName>
        <fullName evidence="2">Transposase InsO family protein</fullName>
    </submittedName>
</protein>
<comment type="caution">
    <text evidence="2">The sequence shown here is derived from an EMBL/GenBank/DDBJ whole genome shotgun (WGS) entry which is preliminary data.</text>
</comment>
<dbReference type="InterPro" id="IPR001584">
    <property type="entry name" value="Integrase_cat-core"/>
</dbReference>
<proteinExistence type="predicted"/>
<dbReference type="PROSITE" id="PS50994">
    <property type="entry name" value="INTEGRASE"/>
    <property type="match status" value="1"/>
</dbReference>
<dbReference type="InterPro" id="IPR036397">
    <property type="entry name" value="RNaseH_sf"/>
</dbReference>
<accession>A0ABU0DP03</accession>
<dbReference type="EMBL" id="JAUSUH010000022">
    <property type="protein sequence ID" value="MDQ0350177.1"/>
    <property type="molecule type" value="Genomic_DNA"/>
</dbReference>
<dbReference type="Gene3D" id="3.30.420.10">
    <property type="entry name" value="Ribonuclease H-like superfamily/Ribonuclease H"/>
    <property type="match status" value="1"/>
</dbReference>
<dbReference type="Proteomes" id="UP001238467">
    <property type="component" value="Unassembled WGS sequence"/>
</dbReference>
<organism evidence="2 3">
    <name type="scientific">Ancylobacter vacuolatus</name>
    <dbReference type="NCBI Taxonomy" id="223389"/>
    <lineage>
        <taxon>Bacteria</taxon>
        <taxon>Pseudomonadati</taxon>
        <taxon>Pseudomonadota</taxon>
        <taxon>Alphaproteobacteria</taxon>
        <taxon>Hyphomicrobiales</taxon>
        <taxon>Xanthobacteraceae</taxon>
        <taxon>Ancylobacter</taxon>
    </lineage>
</organism>
<dbReference type="Pfam" id="PF13683">
    <property type="entry name" value="rve_3"/>
    <property type="match status" value="1"/>
</dbReference>
<evidence type="ECO:0000313" key="3">
    <source>
        <dbReference type="Proteomes" id="UP001238467"/>
    </source>
</evidence>
<gene>
    <name evidence="2" type="ORF">J2S76_004634</name>
</gene>
<dbReference type="SUPFAM" id="SSF53098">
    <property type="entry name" value="Ribonuclease H-like"/>
    <property type="match status" value="1"/>
</dbReference>
<evidence type="ECO:0000259" key="1">
    <source>
        <dbReference type="PROSITE" id="PS50994"/>
    </source>
</evidence>
<dbReference type="InterPro" id="IPR012337">
    <property type="entry name" value="RNaseH-like_sf"/>
</dbReference>
<evidence type="ECO:0000313" key="2">
    <source>
        <dbReference type="EMBL" id="MDQ0350177.1"/>
    </source>
</evidence>
<name>A0ABU0DP03_9HYPH</name>
<feature type="domain" description="Integrase catalytic" evidence="1">
    <location>
        <begin position="1"/>
        <end position="134"/>
    </location>
</feature>
<sequence>MVDDFSRECLAPVADTSLSGLRVTRELDALLAIRGRPATIVSDNGTELTSMAVLKWCQQSGIEWHYIAPGKPMQNGLIESFNGRFRDECLNETLFSSLSQARAAIASWKEDYNLNRLPLSSRQSIPAELAATIPLNPGRLRPKINPRTLS</sequence>
<keyword evidence="3" id="KW-1185">Reference proteome</keyword>
<dbReference type="PANTHER" id="PTHR47515">
    <property type="entry name" value="LOW CALCIUM RESPONSE LOCUS PROTEIN T"/>
    <property type="match status" value="1"/>
</dbReference>